<dbReference type="STRING" id="1508404.JMA_31410"/>
<proteinExistence type="predicted"/>
<dbReference type="Proteomes" id="UP000031449">
    <property type="component" value="Chromosome"/>
</dbReference>
<gene>
    <name evidence="2" type="ORF">JMA_31410</name>
</gene>
<dbReference type="BioCyc" id="JESP1508404:G14D9-12422-MONOMER"/>
<organism evidence="2 3">
    <name type="scientific">Jeotgalibacillus malaysiensis</name>
    <dbReference type="NCBI Taxonomy" id="1508404"/>
    <lineage>
        <taxon>Bacteria</taxon>
        <taxon>Bacillati</taxon>
        <taxon>Bacillota</taxon>
        <taxon>Bacilli</taxon>
        <taxon>Bacillales</taxon>
        <taxon>Caryophanaceae</taxon>
        <taxon>Jeotgalibacillus</taxon>
    </lineage>
</organism>
<evidence type="ECO:0000256" key="1">
    <source>
        <dbReference type="SAM" id="MobiDB-lite"/>
    </source>
</evidence>
<protein>
    <submittedName>
        <fullName evidence="2">Uncharacterized protein</fullName>
    </submittedName>
</protein>
<evidence type="ECO:0000313" key="2">
    <source>
        <dbReference type="EMBL" id="AJD92458.1"/>
    </source>
</evidence>
<dbReference type="EMBL" id="CP009416">
    <property type="protein sequence ID" value="AJD92458.1"/>
    <property type="molecule type" value="Genomic_DNA"/>
</dbReference>
<accession>A0A0B5AV32</accession>
<evidence type="ECO:0000313" key="3">
    <source>
        <dbReference type="Proteomes" id="UP000031449"/>
    </source>
</evidence>
<name>A0A0B5AV32_9BACL</name>
<dbReference type="AlphaFoldDB" id="A0A0B5AV32"/>
<feature type="region of interest" description="Disordered" evidence="1">
    <location>
        <begin position="1"/>
        <end position="29"/>
    </location>
</feature>
<sequence>MERKAGTPAAEKGQVRTYGEAGGAHRPAAESVPLKLQSAAFIKGILFRYPK</sequence>
<reference evidence="2 3" key="1">
    <citation type="submission" date="2014-08" db="EMBL/GenBank/DDBJ databases">
        <title>Complete genome of a marine bacteria Jeotgalibacillus malaysiensis.</title>
        <authorList>
            <person name="Yaakop A.S."/>
            <person name="Chan K.-G."/>
            <person name="Goh K.M."/>
        </authorList>
    </citation>
    <scope>NUCLEOTIDE SEQUENCE [LARGE SCALE GENOMIC DNA]</scope>
    <source>
        <strain evidence="2 3">D5</strain>
    </source>
</reference>
<dbReference type="HOGENOM" id="CLU_3099737_0_0_9"/>
<keyword evidence="3" id="KW-1185">Reference proteome</keyword>
<dbReference type="KEGG" id="jeo:JMA_31410"/>